<comment type="caution">
    <text evidence="1">The sequence shown here is derived from an EMBL/GenBank/DDBJ whole genome shotgun (WGS) entry which is preliminary data.</text>
</comment>
<dbReference type="EMBL" id="SRLO01000170">
    <property type="protein sequence ID" value="TNN69858.1"/>
    <property type="molecule type" value="Genomic_DNA"/>
</dbReference>
<evidence type="ECO:0000313" key="1">
    <source>
        <dbReference type="EMBL" id="TNN69858.1"/>
    </source>
</evidence>
<name>A0A4Z2HW04_9TELE</name>
<proteinExistence type="predicted"/>
<evidence type="ECO:0000313" key="2">
    <source>
        <dbReference type="Proteomes" id="UP000314294"/>
    </source>
</evidence>
<dbReference type="Proteomes" id="UP000314294">
    <property type="component" value="Unassembled WGS sequence"/>
</dbReference>
<dbReference type="OrthoDB" id="1937206at2759"/>
<sequence>MYLRLCSWLTSNQLLPLASRATGKTGASISMGNKQQMKYEKVAAVDVCLPYITFDNMTAMADSHVLTGTAFPSRPSIEVDL</sequence>
<dbReference type="AlphaFoldDB" id="A0A4Z2HW04"/>
<accession>A0A4Z2HW04</accession>
<reference evidence="1 2" key="1">
    <citation type="submission" date="2019-03" db="EMBL/GenBank/DDBJ databases">
        <title>First draft genome of Liparis tanakae, snailfish: a comprehensive survey of snailfish specific genes.</title>
        <authorList>
            <person name="Kim W."/>
            <person name="Song I."/>
            <person name="Jeong J.-H."/>
            <person name="Kim D."/>
            <person name="Kim S."/>
            <person name="Ryu S."/>
            <person name="Song J.Y."/>
            <person name="Lee S.K."/>
        </authorList>
    </citation>
    <scope>NUCLEOTIDE SEQUENCE [LARGE SCALE GENOMIC DNA]</scope>
    <source>
        <tissue evidence="1">Muscle</tissue>
    </source>
</reference>
<gene>
    <name evidence="1" type="ORF">EYF80_019926</name>
</gene>
<organism evidence="1 2">
    <name type="scientific">Liparis tanakae</name>
    <name type="common">Tanaka's snailfish</name>
    <dbReference type="NCBI Taxonomy" id="230148"/>
    <lineage>
        <taxon>Eukaryota</taxon>
        <taxon>Metazoa</taxon>
        <taxon>Chordata</taxon>
        <taxon>Craniata</taxon>
        <taxon>Vertebrata</taxon>
        <taxon>Euteleostomi</taxon>
        <taxon>Actinopterygii</taxon>
        <taxon>Neopterygii</taxon>
        <taxon>Teleostei</taxon>
        <taxon>Neoteleostei</taxon>
        <taxon>Acanthomorphata</taxon>
        <taxon>Eupercaria</taxon>
        <taxon>Perciformes</taxon>
        <taxon>Cottioidei</taxon>
        <taxon>Cottales</taxon>
        <taxon>Liparidae</taxon>
        <taxon>Liparis</taxon>
    </lineage>
</organism>
<keyword evidence="2" id="KW-1185">Reference proteome</keyword>
<protein>
    <submittedName>
        <fullName evidence="1">Uncharacterized protein</fullName>
    </submittedName>
</protein>